<name>A0AAW8R1K6_9ALTE</name>
<evidence type="ECO:0000259" key="22">
    <source>
        <dbReference type="PROSITE" id="PS50894"/>
    </source>
</evidence>
<evidence type="ECO:0000256" key="16">
    <source>
        <dbReference type="PROSITE-ProRule" id="PRU00110"/>
    </source>
</evidence>
<feature type="transmembrane region" description="Helical" evidence="18">
    <location>
        <begin position="306"/>
        <end position="324"/>
    </location>
</feature>
<evidence type="ECO:0000256" key="5">
    <source>
        <dbReference type="ARBA" id="ARBA00022553"/>
    </source>
</evidence>
<feature type="transmembrane region" description="Helical" evidence="18">
    <location>
        <begin position="250"/>
        <end position="267"/>
    </location>
</feature>
<keyword evidence="11 18" id="KW-1133">Transmembrane helix</keyword>
<evidence type="ECO:0000256" key="12">
    <source>
        <dbReference type="ARBA" id="ARBA00023012"/>
    </source>
</evidence>
<dbReference type="Pfam" id="PF00512">
    <property type="entry name" value="HisKA"/>
    <property type="match status" value="1"/>
</dbReference>
<keyword evidence="4" id="KW-1003">Cell membrane</keyword>
<dbReference type="SMART" id="SM00073">
    <property type="entry name" value="HPT"/>
    <property type="match status" value="1"/>
</dbReference>
<dbReference type="EC" id="2.7.13.3" evidence="3"/>
<keyword evidence="7 18" id="KW-0812">Transmembrane</keyword>
<dbReference type="InterPro" id="IPR036641">
    <property type="entry name" value="HPT_dom_sf"/>
</dbReference>
<dbReference type="PRINTS" id="PR00344">
    <property type="entry name" value="BCTRLSENSOR"/>
</dbReference>
<evidence type="ECO:0000259" key="21">
    <source>
        <dbReference type="PROSITE" id="PS50110"/>
    </source>
</evidence>
<evidence type="ECO:0000256" key="17">
    <source>
        <dbReference type="PROSITE-ProRule" id="PRU00169"/>
    </source>
</evidence>
<dbReference type="InterPro" id="IPR036097">
    <property type="entry name" value="HisK_dim/P_sf"/>
</dbReference>
<dbReference type="EMBL" id="JAVRIE010000002">
    <property type="protein sequence ID" value="MDT0582314.1"/>
    <property type="molecule type" value="Genomic_DNA"/>
</dbReference>
<dbReference type="Gene3D" id="1.20.120.160">
    <property type="entry name" value="HPT domain"/>
    <property type="match status" value="1"/>
</dbReference>
<dbReference type="InterPro" id="IPR005467">
    <property type="entry name" value="His_kinase_dom"/>
</dbReference>
<evidence type="ECO:0000256" key="13">
    <source>
        <dbReference type="ARBA" id="ARBA00023136"/>
    </source>
</evidence>
<dbReference type="CDD" id="cd17546">
    <property type="entry name" value="REC_hyHK_CKI1_RcsC-like"/>
    <property type="match status" value="1"/>
</dbReference>
<evidence type="ECO:0000256" key="18">
    <source>
        <dbReference type="SAM" id="Phobius"/>
    </source>
</evidence>
<gene>
    <name evidence="23" type="ORF">RM544_07170</name>
</gene>
<dbReference type="GO" id="GO:0000155">
    <property type="term" value="F:phosphorelay sensor kinase activity"/>
    <property type="evidence" value="ECO:0007669"/>
    <property type="project" value="InterPro"/>
</dbReference>
<keyword evidence="19" id="KW-0732">Signal</keyword>
<dbReference type="PROSITE" id="PS50109">
    <property type="entry name" value="HIS_KIN"/>
    <property type="match status" value="1"/>
</dbReference>
<dbReference type="SUPFAM" id="SSF47226">
    <property type="entry name" value="Histidine-containing phosphotransfer domain, HPT domain"/>
    <property type="match status" value="1"/>
</dbReference>
<keyword evidence="5 17" id="KW-0597">Phosphoprotein</keyword>
<evidence type="ECO:0000256" key="19">
    <source>
        <dbReference type="SAM" id="SignalP"/>
    </source>
</evidence>
<accession>A0AAW8R1K6</accession>
<evidence type="ECO:0000256" key="9">
    <source>
        <dbReference type="ARBA" id="ARBA00022777"/>
    </source>
</evidence>
<evidence type="ECO:0000256" key="2">
    <source>
        <dbReference type="ARBA" id="ARBA00004651"/>
    </source>
</evidence>
<dbReference type="Gene3D" id="3.40.50.2300">
    <property type="match status" value="1"/>
</dbReference>
<dbReference type="InterPro" id="IPR011006">
    <property type="entry name" value="CheY-like_superfamily"/>
</dbReference>
<dbReference type="InterPro" id="IPR003594">
    <property type="entry name" value="HATPase_dom"/>
</dbReference>
<dbReference type="SUPFAM" id="SSF52172">
    <property type="entry name" value="CheY-like"/>
    <property type="match status" value="1"/>
</dbReference>
<dbReference type="InterPro" id="IPR001789">
    <property type="entry name" value="Sig_transdc_resp-reg_receiver"/>
</dbReference>
<evidence type="ECO:0000256" key="11">
    <source>
        <dbReference type="ARBA" id="ARBA00022989"/>
    </source>
</evidence>
<dbReference type="Proteomes" id="UP001249020">
    <property type="component" value="Unassembled WGS sequence"/>
</dbReference>
<feature type="modified residue" description="Phosphohistidine" evidence="16">
    <location>
        <position position="984"/>
    </location>
</feature>
<keyword evidence="8" id="KW-0547">Nucleotide-binding</keyword>
<keyword evidence="12" id="KW-0902">Two-component regulatory system</keyword>
<dbReference type="Pfam" id="PF01627">
    <property type="entry name" value="Hpt"/>
    <property type="match status" value="1"/>
</dbReference>
<evidence type="ECO:0000313" key="24">
    <source>
        <dbReference type="Proteomes" id="UP001249020"/>
    </source>
</evidence>
<dbReference type="InterPro" id="IPR011622">
    <property type="entry name" value="7TMR_DISM_rcpt_extracell_dom2"/>
</dbReference>
<dbReference type="PROSITE" id="PS50894">
    <property type="entry name" value="HPT"/>
    <property type="match status" value="1"/>
</dbReference>
<evidence type="ECO:0000256" key="1">
    <source>
        <dbReference type="ARBA" id="ARBA00000085"/>
    </source>
</evidence>
<evidence type="ECO:0000256" key="4">
    <source>
        <dbReference type="ARBA" id="ARBA00022475"/>
    </source>
</evidence>
<proteinExistence type="predicted"/>
<feature type="domain" description="Response regulatory" evidence="21">
    <location>
        <begin position="804"/>
        <end position="920"/>
    </location>
</feature>
<evidence type="ECO:0000256" key="3">
    <source>
        <dbReference type="ARBA" id="ARBA00012438"/>
    </source>
</evidence>
<dbReference type="CDD" id="cd16922">
    <property type="entry name" value="HATPase_EvgS-ArcB-TorS-like"/>
    <property type="match status" value="1"/>
</dbReference>
<reference evidence="23 24" key="1">
    <citation type="submission" date="2023-09" db="EMBL/GenBank/DDBJ databases">
        <authorList>
            <person name="Rey-Velasco X."/>
        </authorList>
    </citation>
    <scope>NUCLEOTIDE SEQUENCE [LARGE SCALE GENOMIC DNA]</scope>
    <source>
        <strain evidence="23 24">W409</strain>
    </source>
</reference>
<dbReference type="Pfam" id="PF00072">
    <property type="entry name" value="Response_reg"/>
    <property type="match status" value="1"/>
</dbReference>
<dbReference type="CDD" id="cd00088">
    <property type="entry name" value="HPT"/>
    <property type="match status" value="1"/>
</dbReference>
<dbReference type="CDD" id="cd00082">
    <property type="entry name" value="HisKA"/>
    <property type="match status" value="1"/>
</dbReference>
<dbReference type="InterPro" id="IPR036890">
    <property type="entry name" value="HATPase_C_sf"/>
</dbReference>
<dbReference type="InterPro" id="IPR008207">
    <property type="entry name" value="Sig_transdc_His_kin_Hpt_dom"/>
</dbReference>
<dbReference type="FunFam" id="3.30.565.10:FF:000010">
    <property type="entry name" value="Sensor histidine kinase RcsC"/>
    <property type="match status" value="1"/>
</dbReference>
<feature type="transmembrane region" description="Helical" evidence="18">
    <location>
        <begin position="279"/>
        <end position="300"/>
    </location>
</feature>
<evidence type="ECO:0000256" key="8">
    <source>
        <dbReference type="ARBA" id="ARBA00022741"/>
    </source>
</evidence>
<dbReference type="SUPFAM" id="SSF47384">
    <property type="entry name" value="Homodimeric domain of signal transducing histidine kinase"/>
    <property type="match status" value="1"/>
</dbReference>
<dbReference type="PROSITE" id="PS50110">
    <property type="entry name" value="RESPONSE_REGULATORY"/>
    <property type="match status" value="1"/>
</dbReference>
<dbReference type="Gene3D" id="3.30.565.10">
    <property type="entry name" value="Histidine kinase-like ATPase, C-terminal domain"/>
    <property type="match status" value="1"/>
</dbReference>
<feature type="modified residue" description="4-aspartylphosphate" evidence="17">
    <location>
        <position position="853"/>
    </location>
</feature>
<feature type="domain" description="Histidine kinase" evidence="20">
    <location>
        <begin position="437"/>
        <end position="657"/>
    </location>
</feature>
<dbReference type="GO" id="GO:0005886">
    <property type="term" value="C:plasma membrane"/>
    <property type="evidence" value="ECO:0007669"/>
    <property type="project" value="UniProtKB-SubCell"/>
</dbReference>
<sequence length="1048" mass="118551">MSKLTILRLTSWFFLLTFAFSVKANEPILLEDQQTEQEISSSLAVYMQSNRSLSFDEFKSSRTNLPYQSYHIPNFGFNPEGAWLFGTIQNKSSNTEWVMSVAFSQLDQVDLYLLKNNELVYQKSGGRSQSKHYYRTPTFKLSLQSEGKYDVYMFVKSERIPLVVPIHLQAEQAFQGSVLLDYLIWGAFYGALFLVGLYCIAVLVDKKELSALVLFGLVGLVFLWQMVWSGHSQLLPPELHAIKIFHNLDILLPLICIFANLFTLLFLPRSQFSQTKYHLVKFLFIPLIFTFFGVLFSWFSDVFQALAIRGMGFATLFVNIALSFQMMNEKFRPAKTVLIGWSCLALGSVFSSLFIAGKLPVNLVTTYTFQISLIALTLCFVLALIIKIRFKLEVEVKQASSDAENNFLLIEEQNVHLDLARREAIKASEVKSQFLANMSHEIRTPLNAIIGFSQELQDKSNEAERDEHVRIINSAASDLLTIVNDILDFSKMEAGKLNLIQKAFSPRDALEDIASLMAKSSHLKQLEFIFDIGPLPAVLIGDSFKIKQLLSNLLSNALKFTNFGEIALRARFFKFGNDECMLSLEVEDSGIGISEEDKKKLFKPFNQIDDDLNRSFQGTGLGLVICQELAFLMKGSIEVESVYSKGSRFTINLPFKLLNNQLTPSNQSRFEGKRAGVYDPNPVTRKITTRLLKGIGFDTYTYDSLKVFEKTTIPYDYVFCTLPLYRVSERTSVINRIRKIATRKTVFLYSGPPPERHQLGRSVNQPVVLRAPLTLKSLNDLDSAPIELQDKSSKSQLRHLPAARVLATDDMELNLKLLDTWLKDSPVTLETATSGAQAVEMCTKNEYDLIFMDIQMPNMDGLEATQHIRKTALNLGTPIIAITAHAFPEEKERFLASGMDDYLPKPVNLEGLIDTIKNWCQGCDIAEPLANAINWPLAVRKANGNEEGAHEFLQGFVAMLPNAIDEIETHWQHQDFNKLEACIHKLHGASAYTGASTFQKLCFDTESNLKRNQTQHIKKLISSILLEADAIIEQWRTMQQTPTNIIRS</sequence>
<dbReference type="SMART" id="SM00388">
    <property type="entry name" value="HisKA"/>
    <property type="match status" value="1"/>
</dbReference>
<comment type="subcellular location">
    <subcellularLocation>
        <location evidence="2">Cell membrane</location>
        <topology evidence="2">Multi-pass membrane protein</topology>
    </subcellularLocation>
</comment>
<dbReference type="SUPFAM" id="SSF55874">
    <property type="entry name" value="ATPase domain of HSP90 chaperone/DNA topoisomerase II/histidine kinase"/>
    <property type="match status" value="1"/>
</dbReference>
<dbReference type="FunFam" id="1.10.287.130:FF:000002">
    <property type="entry name" value="Two-component osmosensing histidine kinase"/>
    <property type="match status" value="1"/>
</dbReference>
<feature type="transmembrane region" description="Helical" evidence="18">
    <location>
        <begin position="367"/>
        <end position="386"/>
    </location>
</feature>
<comment type="subunit">
    <text evidence="14">At low DSF concentrations, interacts with RpfF.</text>
</comment>
<evidence type="ECO:0000256" key="6">
    <source>
        <dbReference type="ARBA" id="ARBA00022679"/>
    </source>
</evidence>
<feature type="domain" description="HPt" evidence="22">
    <location>
        <begin position="945"/>
        <end position="1038"/>
    </location>
</feature>
<dbReference type="SMART" id="SM00448">
    <property type="entry name" value="REC"/>
    <property type="match status" value="1"/>
</dbReference>
<dbReference type="InterPro" id="IPR004358">
    <property type="entry name" value="Sig_transdc_His_kin-like_C"/>
</dbReference>
<dbReference type="RefSeq" id="WP_311361079.1">
    <property type="nucleotide sequence ID" value="NZ_JAVRIE010000002.1"/>
</dbReference>
<dbReference type="Gene3D" id="1.10.287.130">
    <property type="match status" value="1"/>
</dbReference>
<comment type="caution">
    <text evidence="23">The sequence shown here is derived from an EMBL/GenBank/DDBJ whole genome shotgun (WGS) entry which is preliminary data.</text>
</comment>
<dbReference type="PANTHER" id="PTHR45339:SF1">
    <property type="entry name" value="HYBRID SIGNAL TRANSDUCTION HISTIDINE KINASE J"/>
    <property type="match status" value="1"/>
</dbReference>
<dbReference type="GO" id="GO:0005524">
    <property type="term" value="F:ATP binding"/>
    <property type="evidence" value="ECO:0007669"/>
    <property type="project" value="UniProtKB-KW"/>
</dbReference>
<dbReference type="Pfam" id="PF07696">
    <property type="entry name" value="7TMR-DISMED2"/>
    <property type="match status" value="1"/>
</dbReference>
<feature type="transmembrane region" description="Helical" evidence="18">
    <location>
        <begin position="211"/>
        <end position="230"/>
    </location>
</feature>
<evidence type="ECO:0000256" key="7">
    <source>
        <dbReference type="ARBA" id="ARBA00022692"/>
    </source>
</evidence>
<feature type="chain" id="PRO_5043801859" description="Sensory/regulatory protein RpfC" evidence="19">
    <location>
        <begin position="25"/>
        <end position="1048"/>
    </location>
</feature>
<evidence type="ECO:0000313" key="23">
    <source>
        <dbReference type="EMBL" id="MDT0582314.1"/>
    </source>
</evidence>
<protein>
    <recommendedName>
        <fullName evidence="15">Sensory/regulatory protein RpfC</fullName>
        <ecNumber evidence="3">2.7.13.3</ecNumber>
    </recommendedName>
</protein>
<evidence type="ECO:0000256" key="14">
    <source>
        <dbReference type="ARBA" id="ARBA00064003"/>
    </source>
</evidence>
<keyword evidence="24" id="KW-1185">Reference proteome</keyword>
<dbReference type="AlphaFoldDB" id="A0AAW8R1K6"/>
<evidence type="ECO:0000256" key="10">
    <source>
        <dbReference type="ARBA" id="ARBA00022840"/>
    </source>
</evidence>
<keyword evidence="10" id="KW-0067">ATP-binding</keyword>
<feature type="signal peptide" evidence="19">
    <location>
        <begin position="1"/>
        <end position="24"/>
    </location>
</feature>
<dbReference type="Pfam" id="PF07695">
    <property type="entry name" value="7TMR-DISM_7TM"/>
    <property type="match status" value="1"/>
</dbReference>
<comment type="catalytic activity">
    <reaction evidence="1">
        <text>ATP + protein L-histidine = ADP + protein N-phospho-L-histidine.</text>
        <dbReference type="EC" id="2.7.13.3"/>
    </reaction>
</comment>
<feature type="transmembrane region" description="Helical" evidence="18">
    <location>
        <begin position="182"/>
        <end position="204"/>
    </location>
</feature>
<keyword evidence="6" id="KW-0808">Transferase</keyword>
<keyword evidence="13 18" id="KW-0472">Membrane</keyword>
<dbReference type="PANTHER" id="PTHR45339">
    <property type="entry name" value="HYBRID SIGNAL TRANSDUCTION HISTIDINE KINASE J"/>
    <property type="match status" value="1"/>
</dbReference>
<evidence type="ECO:0000259" key="20">
    <source>
        <dbReference type="PROSITE" id="PS50109"/>
    </source>
</evidence>
<dbReference type="Gene3D" id="2.60.40.2380">
    <property type="match status" value="1"/>
</dbReference>
<dbReference type="InterPro" id="IPR011623">
    <property type="entry name" value="7TMR_DISM_rcpt_extracell_dom1"/>
</dbReference>
<feature type="transmembrane region" description="Helical" evidence="18">
    <location>
        <begin position="336"/>
        <end position="355"/>
    </location>
</feature>
<evidence type="ECO:0000256" key="15">
    <source>
        <dbReference type="ARBA" id="ARBA00068150"/>
    </source>
</evidence>
<keyword evidence="9" id="KW-0418">Kinase</keyword>
<dbReference type="SMART" id="SM00387">
    <property type="entry name" value="HATPase_c"/>
    <property type="match status" value="1"/>
</dbReference>
<dbReference type="InterPro" id="IPR003661">
    <property type="entry name" value="HisK_dim/P_dom"/>
</dbReference>
<organism evidence="23 24">
    <name type="scientific">Brumicola blandensis</name>
    <dbReference type="NCBI Taxonomy" id="3075611"/>
    <lineage>
        <taxon>Bacteria</taxon>
        <taxon>Pseudomonadati</taxon>
        <taxon>Pseudomonadota</taxon>
        <taxon>Gammaproteobacteria</taxon>
        <taxon>Alteromonadales</taxon>
        <taxon>Alteromonadaceae</taxon>
        <taxon>Brumicola</taxon>
    </lineage>
</organism>
<dbReference type="Pfam" id="PF02518">
    <property type="entry name" value="HATPase_c"/>
    <property type="match status" value="1"/>
</dbReference>